<accession>A0AAN8X6C3</accession>
<dbReference type="Gene3D" id="3.40.50.720">
    <property type="entry name" value="NAD(P)-binding Rossmann-like Domain"/>
    <property type="match status" value="1"/>
</dbReference>
<dbReference type="PANTHER" id="PTHR43157">
    <property type="entry name" value="PHOSPHATIDYLINOSITOL-GLYCAN BIOSYNTHESIS CLASS F PROTEIN-RELATED"/>
    <property type="match status" value="1"/>
</dbReference>
<dbReference type="AlphaFoldDB" id="A0AAN8X6C3"/>
<gene>
    <name evidence="3" type="ORF">SK128_005646</name>
</gene>
<dbReference type="PRINTS" id="PR00081">
    <property type="entry name" value="GDHRDH"/>
</dbReference>
<organism evidence="3 4">
    <name type="scientific">Halocaridina rubra</name>
    <name type="common">Hawaiian red shrimp</name>
    <dbReference type="NCBI Taxonomy" id="373956"/>
    <lineage>
        <taxon>Eukaryota</taxon>
        <taxon>Metazoa</taxon>
        <taxon>Ecdysozoa</taxon>
        <taxon>Arthropoda</taxon>
        <taxon>Crustacea</taxon>
        <taxon>Multicrustacea</taxon>
        <taxon>Malacostraca</taxon>
        <taxon>Eumalacostraca</taxon>
        <taxon>Eucarida</taxon>
        <taxon>Decapoda</taxon>
        <taxon>Pleocyemata</taxon>
        <taxon>Caridea</taxon>
        <taxon>Atyoidea</taxon>
        <taxon>Atyidae</taxon>
        <taxon>Halocaridina</taxon>
    </lineage>
</organism>
<reference evidence="3 4" key="1">
    <citation type="submission" date="2023-11" db="EMBL/GenBank/DDBJ databases">
        <title>Halocaridina rubra genome assembly.</title>
        <authorList>
            <person name="Smith C."/>
        </authorList>
    </citation>
    <scope>NUCLEOTIDE SEQUENCE [LARGE SCALE GENOMIC DNA]</scope>
    <source>
        <strain evidence="3">EP-1</strain>
        <tissue evidence="3">Whole</tissue>
    </source>
</reference>
<dbReference type="PRINTS" id="PR00080">
    <property type="entry name" value="SDRFAMILY"/>
</dbReference>
<dbReference type="EMBL" id="JAXCGZ010007694">
    <property type="protein sequence ID" value="KAK7078721.1"/>
    <property type="molecule type" value="Genomic_DNA"/>
</dbReference>
<protein>
    <submittedName>
        <fullName evidence="3">Uncharacterized protein</fullName>
    </submittedName>
</protein>
<dbReference type="InterPro" id="IPR002347">
    <property type="entry name" value="SDR_fam"/>
</dbReference>
<sequence>MDGRTVIVTGASAGIGLEAAKEFAARGARVILACRNLIKAEKVANDIKSLTGNSNVHVYALDTSSLESVRRFSKNILQNEENIHVLVNNAGIVGPQSKEITVDGLELTMATNHYGHFLLTNLLLDKMIACAPGRVINVSSAAHMFTSKIDLRDLNCENRSYSATAAYALSKLCNILFTLELAEKLRGTGVTANSLHPGAVATEFFSKEDLQHPWYRKVMGSFMSLFVKLVGKTSELGAQTTIYLGVSDDVKNLSGKYFEDCQMVKSSYLARDRKLARALWEVSEVDVKLRPREEHY</sequence>
<evidence type="ECO:0000256" key="1">
    <source>
        <dbReference type="ARBA" id="ARBA00023002"/>
    </source>
</evidence>
<evidence type="ECO:0000313" key="3">
    <source>
        <dbReference type="EMBL" id="KAK7078721.1"/>
    </source>
</evidence>
<dbReference type="Pfam" id="PF00106">
    <property type="entry name" value="adh_short"/>
    <property type="match status" value="1"/>
</dbReference>
<dbReference type="InterPro" id="IPR036291">
    <property type="entry name" value="NAD(P)-bd_dom_sf"/>
</dbReference>
<evidence type="ECO:0000313" key="4">
    <source>
        <dbReference type="Proteomes" id="UP001381693"/>
    </source>
</evidence>
<evidence type="ECO:0000256" key="2">
    <source>
        <dbReference type="RuleBase" id="RU000363"/>
    </source>
</evidence>
<proteinExistence type="inferred from homology"/>
<comment type="similarity">
    <text evidence="2">Belongs to the short-chain dehydrogenases/reductases (SDR) family.</text>
</comment>
<name>A0AAN8X6C3_HALRR</name>
<keyword evidence="4" id="KW-1185">Reference proteome</keyword>
<comment type="caution">
    <text evidence="3">The sequence shown here is derived from an EMBL/GenBank/DDBJ whole genome shotgun (WGS) entry which is preliminary data.</text>
</comment>
<dbReference type="PANTHER" id="PTHR43157:SF31">
    <property type="entry name" value="PHOSPHATIDYLINOSITOL-GLYCAN BIOSYNTHESIS CLASS F PROTEIN"/>
    <property type="match status" value="1"/>
</dbReference>
<dbReference type="SUPFAM" id="SSF51735">
    <property type="entry name" value="NAD(P)-binding Rossmann-fold domains"/>
    <property type="match status" value="1"/>
</dbReference>
<dbReference type="CDD" id="cd05327">
    <property type="entry name" value="retinol-DH_like_SDR_c_like"/>
    <property type="match status" value="1"/>
</dbReference>
<keyword evidence="1" id="KW-0560">Oxidoreductase</keyword>
<dbReference type="Proteomes" id="UP001381693">
    <property type="component" value="Unassembled WGS sequence"/>
</dbReference>
<dbReference type="GO" id="GO:0016491">
    <property type="term" value="F:oxidoreductase activity"/>
    <property type="evidence" value="ECO:0007669"/>
    <property type="project" value="UniProtKB-KW"/>
</dbReference>